<dbReference type="Pfam" id="PF16538">
    <property type="entry name" value="FlgT_C"/>
    <property type="match status" value="1"/>
</dbReference>
<dbReference type="InterPro" id="IPR032370">
    <property type="entry name" value="FlgT_N"/>
</dbReference>
<dbReference type="Pfam" id="PF16548">
    <property type="entry name" value="FlgT_N"/>
    <property type="match status" value="1"/>
</dbReference>
<sequence length="392" mass="43361">MRLSSQSAKSKLVLLLSLLGLALPLQAQWVEVSGEAKIFDGKVDKAREEAINQAMSYATLGRGANLSSVQTVSQGNLVEDNFTLNRLTQANSIEVVAEHLSNNSIRVELRLDLTEDGAEQCMSDHLKAAIFIPQAQISDRTQLRHGQLDGLGEAISRRLAAGLDLDSRTGFSHLHANERLDMKQALADNPGNRLPGWLAELSDSQYMLLINILDVSTEPEASHLLGLWHSAPQRQFSMELRLYHGISGEAIWHNQYRNSAPWEFELQETVAPNSERFWRSAYANGITQVLQQATRDLDNSLGCRPLLGQVIAKHGSRLVLNLGRKHGVKVGDKFQLVLQQNLPDRLAQMRPIASKSRASITIEQVTEESATALLMGENAADNIQINDITLKI</sequence>
<evidence type="ECO:0000313" key="6">
    <source>
        <dbReference type="Proteomes" id="UP000737113"/>
    </source>
</evidence>
<feature type="signal peptide" evidence="1">
    <location>
        <begin position="1"/>
        <end position="27"/>
    </location>
</feature>
<dbReference type="Proteomes" id="UP000737113">
    <property type="component" value="Unassembled WGS sequence"/>
</dbReference>
<organism evidence="5 6">
    <name type="scientific">Shewanella salipaludis</name>
    <dbReference type="NCBI Taxonomy" id="2723052"/>
    <lineage>
        <taxon>Bacteria</taxon>
        <taxon>Pseudomonadati</taxon>
        <taxon>Pseudomonadota</taxon>
        <taxon>Gammaproteobacteria</taxon>
        <taxon>Alteromonadales</taxon>
        <taxon>Shewanellaceae</taxon>
        <taxon>Shewanella</taxon>
    </lineage>
</organism>
<dbReference type="Gene3D" id="2.40.10.410">
    <property type="entry name" value="FlgT, C-terminal domain"/>
    <property type="match status" value="1"/>
</dbReference>
<dbReference type="Pfam" id="PF16539">
    <property type="entry name" value="FlgT_M"/>
    <property type="match status" value="1"/>
</dbReference>
<dbReference type="InterPro" id="IPR032388">
    <property type="entry name" value="FlgT_C"/>
</dbReference>
<feature type="domain" description="Flagellar assembly protein T C-terminal" evidence="2">
    <location>
        <begin position="316"/>
        <end position="390"/>
    </location>
</feature>
<evidence type="ECO:0000313" key="5">
    <source>
        <dbReference type="EMBL" id="NMH65527.1"/>
    </source>
</evidence>
<feature type="domain" description="Flagellar assembly protein T middle" evidence="3">
    <location>
        <begin position="119"/>
        <end position="271"/>
    </location>
</feature>
<dbReference type="AlphaFoldDB" id="A0A972JLJ6"/>
<comment type="caution">
    <text evidence="5">The sequence shown here is derived from an EMBL/GenBank/DDBJ whole genome shotgun (WGS) entry which is preliminary data.</text>
</comment>
<keyword evidence="5" id="KW-0282">Flagellum</keyword>
<dbReference type="InterPro" id="IPR032386">
    <property type="entry name" value="FlgT_M"/>
</dbReference>
<dbReference type="Gene3D" id="3.30.1660.40">
    <property type="entry name" value="FlgT, N-terminal domain"/>
    <property type="match status" value="1"/>
</dbReference>
<feature type="chain" id="PRO_5037156095" evidence="1">
    <location>
        <begin position="28"/>
        <end position="392"/>
    </location>
</feature>
<keyword evidence="1" id="KW-0732">Signal</keyword>
<dbReference type="InterPro" id="IPR038165">
    <property type="entry name" value="FlgT_C_sf"/>
</dbReference>
<evidence type="ECO:0000259" key="2">
    <source>
        <dbReference type="Pfam" id="PF16538"/>
    </source>
</evidence>
<dbReference type="Gene3D" id="3.40.50.10610">
    <property type="entry name" value="ABC-type transport auxiliary lipoprotein component"/>
    <property type="match status" value="1"/>
</dbReference>
<proteinExistence type="predicted"/>
<keyword evidence="5" id="KW-0966">Cell projection</keyword>
<accession>A0A972JLJ6</accession>
<protein>
    <submittedName>
        <fullName evidence="5">Flagellar biosynthesis protein FlgT</fullName>
    </submittedName>
</protein>
<gene>
    <name evidence="5" type="ORF">HC757_10125</name>
</gene>
<evidence type="ECO:0000259" key="4">
    <source>
        <dbReference type="Pfam" id="PF16548"/>
    </source>
</evidence>
<keyword evidence="6" id="KW-1185">Reference proteome</keyword>
<evidence type="ECO:0000256" key="1">
    <source>
        <dbReference type="SAM" id="SignalP"/>
    </source>
</evidence>
<dbReference type="InterPro" id="IPR038180">
    <property type="entry name" value="FlgT_N_sf"/>
</dbReference>
<evidence type="ECO:0000259" key="3">
    <source>
        <dbReference type="Pfam" id="PF16539"/>
    </source>
</evidence>
<keyword evidence="5" id="KW-0969">Cilium</keyword>
<dbReference type="RefSeq" id="WP_169564379.1">
    <property type="nucleotide sequence ID" value="NZ_JAAXYH010000006.1"/>
</dbReference>
<feature type="domain" description="Flagellar assembly protein T N-terminal" evidence="4">
    <location>
        <begin position="28"/>
        <end position="115"/>
    </location>
</feature>
<name>A0A972JLJ6_9GAMM</name>
<dbReference type="EMBL" id="JAAXYH010000006">
    <property type="protein sequence ID" value="NMH65527.1"/>
    <property type="molecule type" value="Genomic_DNA"/>
</dbReference>
<reference evidence="5" key="1">
    <citation type="submission" date="2020-04" db="EMBL/GenBank/DDBJ databases">
        <title>Description of Shewanella salipaludis sp. nov., isolated from a salt marsh.</title>
        <authorList>
            <person name="Park S."/>
            <person name="Yoon J.-H."/>
        </authorList>
    </citation>
    <scope>NUCLEOTIDE SEQUENCE</scope>
    <source>
        <strain evidence="5">SHSM-M6</strain>
    </source>
</reference>